<keyword evidence="1" id="KW-0472">Membrane</keyword>
<dbReference type="AlphaFoldDB" id="A0A645B9U3"/>
<proteinExistence type="predicted"/>
<sequence>MLCGSILLAWIIRQSEKEADKRHVYRAMLAVIALYLLNPVNLYASSQHNFSEIWGQFFLIVSLSAWVFYLQSDRVFISRILLFVSVALLAATDWMGLTFMAALILVYFRQMKKAHIRYGVFLVSASVVVTMSIICLQYVSIAGSDALIRSLGIRYLERSGFFGGQYTDMGYDVLNPETWFLLLQQIHNVMDGTGYIVLALFVVCLVAARKICTPVDLSVQKIAFWTALLFFVAVLSASSIHYIYTARFTPFLALAGAALFAKISSSGRKIVLIIAVAVFLMHVAAFRSVAEFQKRIPETDEKQAQLNAAAQIIRENKLDSIPLTGNLVESDIIYLSYKSQRNLVWEK</sequence>
<feature type="transmembrane region" description="Helical" evidence="1">
    <location>
        <begin position="120"/>
        <end position="141"/>
    </location>
</feature>
<evidence type="ECO:0000256" key="1">
    <source>
        <dbReference type="SAM" id="Phobius"/>
    </source>
</evidence>
<comment type="caution">
    <text evidence="2">The sequence shown here is derived from an EMBL/GenBank/DDBJ whole genome shotgun (WGS) entry which is preliminary data.</text>
</comment>
<feature type="transmembrane region" description="Helical" evidence="1">
    <location>
        <begin position="192"/>
        <end position="211"/>
    </location>
</feature>
<evidence type="ECO:0008006" key="3">
    <source>
        <dbReference type="Google" id="ProtNLM"/>
    </source>
</evidence>
<organism evidence="2">
    <name type="scientific">bioreactor metagenome</name>
    <dbReference type="NCBI Taxonomy" id="1076179"/>
    <lineage>
        <taxon>unclassified sequences</taxon>
        <taxon>metagenomes</taxon>
        <taxon>ecological metagenomes</taxon>
    </lineage>
</organism>
<name>A0A645B9U3_9ZZZZ</name>
<keyword evidence="1" id="KW-0812">Transmembrane</keyword>
<feature type="transmembrane region" description="Helical" evidence="1">
    <location>
        <begin position="27"/>
        <end position="44"/>
    </location>
</feature>
<gene>
    <name evidence="2" type="ORF">SDC9_109116</name>
</gene>
<feature type="transmembrane region" description="Helical" evidence="1">
    <location>
        <begin position="76"/>
        <end position="108"/>
    </location>
</feature>
<dbReference type="EMBL" id="VSSQ01018769">
    <property type="protein sequence ID" value="MPM62250.1"/>
    <property type="molecule type" value="Genomic_DNA"/>
</dbReference>
<accession>A0A645B9U3</accession>
<evidence type="ECO:0000313" key="2">
    <source>
        <dbReference type="EMBL" id="MPM62250.1"/>
    </source>
</evidence>
<protein>
    <recommendedName>
        <fullName evidence="3">Glycosyltransferase RgtA/B/C/D-like domain-containing protein</fullName>
    </recommendedName>
</protein>
<feature type="transmembrane region" description="Helical" evidence="1">
    <location>
        <begin position="53"/>
        <end position="70"/>
    </location>
</feature>
<feature type="transmembrane region" description="Helical" evidence="1">
    <location>
        <begin position="270"/>
        <end position="290"/>
    </location>
</feature>
<feature type="transmembrane region" description="Helical" evidence="1">
    <location>
        <begin position="223"/>
        <end position="244"/>
    </location>
</feature>
<reference evidence="2" key="1">
    <citation type="submission" date="2019-08" db="EMBL/GenBank/DDBJ databases">
        <authorList>
            <person name="Kucharzyk K."/>
            <person name="Murdoch R.W."/>
            <person name="Higgins S."/>
            <person name="Loffler F."/>
        </authorList>
    </citation>
    <scope>NUCLEOTIDE SEQUENCE</scope>
</reference>
<keyword evidence="1" id="KW-1133">Transmembrane helix</keyword>